<dbReference type="RefSeq" id="XP_053580378.1">
    <property type="nucleotide sequence ID" value="XM_053736812.1"/>
</dbReference>
<dbReference type="Proteomes" id="UP000483820">
    <property type="component" value="Chromosome X"/>
</dbReference>
<comment type="caution">
    <text evidence="2">The sequence shown here is derived from an EMBL/GenBank/DDBJ whole genome shotgun (WGS) entry which is preliminary data.</text>
</comment>
<dbReference type="EMBL" id="WUAV01000006">
    <property type="protein sequence ID" value="KAF1749822.1"/>
    <property type="molecule type" value="Genomic_DNA"/>
</dbReference>
<feature type="region of interest" description="Disordered" evidence="1">
    <location>
        <begin position="244"/>
        <end position="270"/>
    </location>
</feature>
<evidence type="ECO:0000313" key="2">
    <source>
        <dbReference type="EMBL" id="KAF1749822.1"/>
    </source>
</evidence>
<dbReference type="CTD" id="78778132"/>
<evidence type="ECO:0000313" key="3">
    <source>
        <dbReference type="Proteomes" id="UP000483820"/>
    </source>
</evidence>
<organism evidence="2 3">
    <name type="scientific">Caenorhabditis remanei</name>
    <name type="common">Caenorhabditis vulgaris</name>
    <dbReference type="NCBI Taxonomy" id="31234"/>
    <lineage>
        <taxon>Eukaryota</taxon>
        <taxon>Metazoa</taxon>
        <taxon>Ecdysozoa</taxon>
        <taxon>Nematoda</taxon>
        <taxon>Chromadorea</taxon>
        <taxon>Rhabditida</taxon>
        <taxon>Rhabditina</taxon>
        <taxon>Rhabditomorpha</taxon>
        <taxon>Rhabditoidea</taxon>
        <taxon>Rhabditidae</taxon>
        <taxon>Peloderinae</taxon>
        <taxon>Caenorhabditis</taxon>
    </lineage>
</organism>
<proteinExistence type="predicted"/>
<accession>A0A6A5G530</accession>
<protein>
    <submittedName>
        <fullName evidence="2">Uncharacterized protein</fullName>
    </submittedName>
</protein>
<reference evidence="2 3" key="1">
    <citation type="submission" date="2019-12" db="EMBL/GenBank/DDBJ databases">
        <title>Chromosome-level assembly of the Caenorhabditis remanei genome.</title>
        <authorList>
            <person name="Teterina A.A."/>
            <person name="Willis J.H."/>
            <person name="Phillips P.C."/>
        </authorList>
    </citation>
    <scope>NUCLEOTIDE SEQUENCE [LARGE SCALE GENOMIC DNA]</scope>
    <source>
        <strain evidence="2 3">PX506</strain>
        <tissue evidence="2">Whole organism</tissue>
    </source>
</reference>
<dbReference type="GeneID" id="78778132"/>
<dbReference type="KEGG" id="crq:GCK72_026291"/>
<dbReference type="AlphaFoldDB" id="A0A6A5G530"/>
<gene>
    <name evidence="2" type="ORF">GCK72_026291</name>
</gene>
<name>A0A6A5G530_CAERE</name>
<evidence type="ECO:0000256" key="1">
    <source>
        <dbReference type="SAM" id="MobiDB-lite"/>
    </source>
</evidence>
<sequence>MALRAARTNDAATVPVDTTANSYASVDTIAAPISLRLSPHQLAEDATVPVEAVTAPHQAPVATKATTTAAEDFKLSVEALASPYAPADITTSRFADVKIPSASYYDPVDIKAITAVKDVPVPSETTASPYAVETPAVQYPARLVFDKARVICACTENVKRCQHASGNYEESGSGDASSGYVYVETTTGAIYTRIAADVPSTTTTQVYETATDASTTTTQAETTTLAETITTAADVPSTAQACENNTTTTQAETTTTADDVPSTTTPLKIS</sequence>